<keyword evidence="1" id="KW-1133">Transmembrane helix</keyword>
<evidence type="ECO:0000313" key="3">
    <source>
        <dbReference type="Proteomes" id="UP000093759"/>
    </source>
</evidence>
<name>A0A1A3TST6_MYCSD</name>
<feature type="transmembrane region" description="Helical" evidence="1">
    <location>
        <begin position="6"/>
        <end position="32"/>
    </location>
</feature>
<accession>A0A1A3TST6</accession>
<feature type="transmembrane region" description="Helical" evidence="1">
    <location>
        <begin position="53"/>
        <end position="72"/>
    </location>
</feature>
<evidence type="ECO:0000313" key="2">
    <source>
        <dbReference type="EMBL" id="OBK85706.1"/>
    </source>
</evidence>
<evidence type="ECO:0000256" key="1">
    <source>
        <dbReference type="SAM" id="Phobius"/>
    </source>
</evidence>
<dbReference type="Pfam" id="PF08592">
    <property type="entry name" value="Anthrone_oxy"/>
    <property type="match status" value="1"/>
</dbReference>
<feature type="transmembrane region" description="Helical" evidence="1">
    <location>
        <begin position="121"/>
        <end position="140"/>
    </location>
</feature>
<dbReference type="RefSeq" id="WP_065025319.1">
    <property type="nucleotide sequence ID" value="NZ_LZMF01000102.1"/>
</dbReference>
<proteinExistence type="predicted"/>
<gene>
    <name evidence="2" type="ORF">A5648_06690</name>
</gene>
<keyword evidence="1" id="KW-0472">Membrane</keyword>
<dbReference type="InterPro" id="IPR013901">
    <property type="entry name" value="Anthrone_oxy"/>
</dbReference>
<organism evidence="2 3">
    <name type="scientific">Mycolicibacter sinensis (strain JDM601)</name>
    <name type="common">Mycobacterium sinense</name>
    <dbReference type="NCBI Taxonomy" id="875328"/>
    <lineage>
        <taxon>Bacteria</taxon>
        <taxon>Bacillati</taxon>
        <taxon>Actinomycetota</taxon>
        <taxon>Actinomycetes</taxon>
        <taxon>Mycobacteriales</taxon>
        <taxon>Mycobacteriaceae</taxon>
        <taxon>Mycolicibacter</taxon>
    </lineage>
</organism>
<dbReference type="EMBL" id="LZMF01000102">
    <property type="protein sequence ID" value="OBK85706.1"/>
    <property type="molecule type" value="Genomic_DNA"/>
</dbReference>
<comment type="caution">
    <text evidence="2">The sequence shown here is derived from an EMBL/GenBank/DDBJ whole genome shotgun (WGS) entry which is preliminary data.</text>
</comment>
<evidence type="ECO:0008006" key="4">
    <source>
        <dbReference type="Google" id="ProtNLM"/>
    </source>
</evidence>
<sequence>MKQIVEILAISVTGILVGAEFAVAAFLNPILGRLPDDARRAARADGARMLGRLMPFWYFAAFALLVAVAVVADSQRGLVGTGVGLMAVAVLLSVAVLVPINNRIAAGEVSTRLVARWDRLHWLRVVILAALFVVLVTGALNA</sequence>
<protein>
    <recommendedName>
        <fullName evidence="4">DUF1772 domain-containing protein</fullName>
    </recommendedName>
</protein>
<dbReference type="AlphaFoldDB" id="A0A1A3TST6"/>
<dbReference type="Proteomes" id="UP000093759">
    <property type="component" value="Unassembled WGS sequence"/>
</dbReference>
<reference evidence="3" key="1">
    <citation type="submission" date="2016-06" db="EMBL/GenBank/DDBJ databases">
        <authorList>
            <person name="Sutton G."/>
            <person name="Brinkac L."/>
            <person name="Sanka R."/>
            <person name="Adams M."/>
            <person name="Lau E."/>
            <person name="Garcia-Basteiro A."/>
            <person name="Lopez-Varela E."/>
            <person name="Palencia S."/>
        </authorList>
    </citation>
    <scope>NUCLEOTIDE SEQUENCE [LARGE SCALE GENOMIC DNA]</scope>
    <source>
        <strain evidence="3">1274684.2</strain>
    </source>
</reference>
<keyword evidence="1" id="KW-0812">Transmembrane</keyword>
<feature type="transmembrane region" description="Helical" evidence="1">
    <location>
        <begin position="78"/>
        <end position="100"/>
    </location>
</feature>